<dbReference type="AlphaFoldDB" id="A0AAN9TXL7"/>
<keyword evidence="1" id="KW-0833">Ubl conjugation pathway</keyword>
<dbReference type="InterPro" id="IPR032675">
    <property type="entry name" value="LRR_dom_sf"/>
</dbReference>
<dbReference type="GO" id="GO:0031462">
    <property type="term" value="C:Cul2-RING ubiquitin ligase complex"/>
    <property type="evidence" value="ECO:0007669"/>
    <property type="project" value="TreeGrafter"/>
</dbReference>
<dbReference type="EMBL" id="JBBCAQ010000003">
    <property type="protein sequence ID" value="KAK7604870.1"/>
    <property type="molecule type" value="Genomic_DNA"/>
</dbReference>
<dbReference type="PANTHER" id="PTHR12904">
    <property type="match status" value="1"/>
</dbReference>
<dbReference type="Gene3D" id="3.80.10.10">
    <property type="entry name" value="Ribonuclease Inhibitor"/>
    <property type="match status" value="1"/>
</dbReference>
<name>A0AAN9TXL7_9HEMI</name>
<keyword evidence="4" id="KW-1185">Reference proteome</keyword>
<evidence type="ECO:0000259" key="2">
    <source>
        <dbReference type="Pfam" id="PF22964"/>
    </source>
</evidence>
<protein>
    <recommendedName>
        <fullName evidence="2">Protein zer-1 homolog-like C-terminal domain-containing protein</fullName>
    </recommendedName>
</protein>
<dbReference type="SUPFAM" id="SSF48371">
    <property type="entry name" value="ARM repeat"/>
    <property type="match status" value="1"/>
</dbReference>
<dbReference type="PANTHER" id="PTHR12904:SF22">
    <property type="entry name" value="ZYG-11 FAMILY MEMBER B, CELL CYCLE REGULATOR"/>
    <property type="match status" value="1"/>
</dbReference>
<reference evidence="3 4" key="1">
    <citation type="submission" date="2024-03" db="EMBL/GenBank/DDBJ databases">
        <title>Adaptation during the transition from Ophiocordyceps entomopathogen to insect associate is accompanied by gene loss and intensified selection.</title>
        <authorList>
            <person name="Ward C.M."/>
            <person name="Onetto C.A."/>
            <person name="Borneman A.R."/>
        </authorList>
    </citation>
    <scope>NUCLEOTIDE SEQUENCE [LARGE SCALE GENOMIC DNA]</scope>
    <source>
        <strain evidence="3">AWRI1</strain>
        <tissue evidence="3">Single Adult Female</tissue>
    </source>
</reference>
<comment type="caution">
    <text evidence="3">The sequence shown here is derived from an EMBL/GenBank/DDBJ whole genome shotgun (WGS) entry which is preliminary data.</text>
</comment>
<dbReference type="SUPFAM" id="SSF52047">
    <property type="entry name" value="RNI-like"/>
    <property type="match status" value="1"/>
</dbReference>
<proteinExistence type="predicted"/>
<dbReference type="Proteomes" id="UP001367676">
    <property type="component" value="Unassembled WGS sequence"/>
</dbReference>
<sequence>MCSSYKNPASLIQLSLETFCKFVNDEYIKPAFPLTYPPKYVVHFRDDIYLPETIAEKLLAAFCEKEILNCITATMFDSKTSRLRHVKGLKASQLLHDDLKIFCGHNLKVFHMEKSHIPANEVLAEMNEWTNNNLQVLNLSKCSISESFRRKYRYSVNLEKFRNLRELDVSFTEFHSHNLIAVVEDLQFLESLNISDSKVDCIAPLKKCSHRLKKLGLAGLQLMPIPQVFPFRAESPTDIVLSMTNLQHLDVSFDRSSRLLALELMENPEAGYVFRVIDAADKLPNLVSLDVSGQEFLNETALVSFVGAHPHLQFLGLIHTNVCDSAIFNPTDSRYRPHLKVAGTCNLDQIIITLKMCKRATYIQHCLYSLYSMSEVTMLGPRPDILELVVEKMRLYRNNASIQLASTACLYNLTKWGLNDDNNPNIIPQKLLVEAVSLTLDAMESFPNNFQLQKNALLTLCNDRILQDTPMDRFRCARLVLDSLCSFNSESTDRLCVAISSIVASKISSEETGKIGAVEHYMQKLLFIVRRKVYNLSVDPTLGFALSTLWNLSDESPRTCRVFLALEGLILFTEMLTKYKHNESVLTKILGLLNNIAEVEELRNALMNLEIIEPIRSFLKSNSIEISYFSGGVLAHLLTGGAAQWDAEKLPPYTVLLEELEGAILSWKQPNKEMVAYRSFKPFLPLLLSYETYQAQLWALWAIQHVLEAHGQRYSEMLIAEGIRKILQELTTREDIVNVVSSRAQVILDQLQ</sequence>
<dbReference type="Pfam" id="PF22964">
    <property type="entry name" value="ZER1-like_2nd"/>
    <property type="match status" value="1"/>
</dbReference>
<dbReference type="InterPro" id="IPR055142">
    <property type="entry name" value="ZER1-like_C"/>
</dbReference>
<accession>A0AAN9TXL7</accession>
<evidence type="ECO:0000313" key="4">
    <source>
        <dbReference type="Proteomes" id="UP001367676"/>
    </source>
</evidence>
<dbReference type="Gene3D" id="1.25.10.10">
    <property type="entry name" value="Leucine-rich Repeat Variant"/>
    <property type="match status" value="1"/>
</dbReference>
<organism evidence="3 4">
    <name type="scientific">Parthenolecanium corni</name>
    <dbReference type="NCBI Taxonomy" id="536013"/>
    <lineage>
        <taxon>Eukaryota</taxon>
        <taxon>Metazoa</taxon>
        <taxon>Ecdysozoa</taxon>
        <taxon>Arthropoda</taxon>
        <taxon>Hexapoda</taxon>
        <taxon>Insecta</taxon>
        <taxon>Pterygota</taxon>
        <taxon>Neoptera</taxon>
        <taxon>Paraneoptera</taxon>
        <taxon>Hemiptera</taxon>
        <taxon>Sternorrhyncha</taxon>
        <taxon>Coccoidea</taxon>
        <taxon>Coccidae</taxon>
        <taxon>Parthenolecanium</taxon>
    </lineage>
</organism>
<evidence type="ECO:0000313" key="3">
    <source>
        <dbReference type="EMBL" id="KAK7604870.1"/>
    </source>
</evidence>
<evidence type="ECO:0000256" key="1">
    <source>
        <dbReference type="ARBA" id="ARBA00022786"/>
    </source>
</evidence>
<dbReference type="InterPro" id="IPR051341">
    <property type="entry name" value="Zyg-11_UBL_adapter"/>
</dbReference>
<dbReference type="InterPro" id="IPR016024">
    <property type="entry name" value="ARM-type_fold"/>
</dbReference>
<gene>
    <name evidence="3" type="ORF">V9T40_006056</name>
</gene>
<feature type="domain" description="Protein zer-1 homolog-like C-terminal" evidence="2">
    <location>
        <begin position="393"/>
        <end position="751"/>
    </location>
</feature>
<dbReference type="InterPro" id="IPR011989">
    <property type="entry name" value="ARM-like"/>
</dbReference>